<dbReference type="AlphaFoldDB" id="A0A4R6JXX4"/>
<feature type="compositionally biased region" description="Pro residues" evidence="1">
    <location>
        <begin position="96"/>
        <end position="105"/>
    </location>
</feature>
<dbReference type="EMBL" id="SNWR01000001">
    <property type="protein sequence ID" value="TDO41237.1"/>
    <property type="molecule type" value="Genomic_DNA"/>
</dbReference>
<feature type="compositionally biased region" description="Low complexity" evidence="1">
    <location>
        <begin position="106"/>
        <end position="123"/>
    </location>
</feature>
<dbReference type="Proteomes" id="UP000294901">
    <property type="component" value="Unassembled WGS sequence"/>
</dbReference>
<evidence type="ECO:0000313" key="3">
    <source>
        <dbReference type="Proteomes" id="UP000294901"/>
    </source>
</evidence>
<proteinExistence type="predicted"/>
<accession>A0A4R6JXX4</accession>
<dbReference type="RefSeq" id="WP_133875284.1">
    <property type="nucleotide sequence ID" value="NZ_BOMD01000031.1"/>
</dbReference>
<organism evidence="2 3">
    <name type="scientific">Paractinoplanes brasiliensis</name>
    <dbReference type="NCBI Taxonomy" id="52695"/>
    <lineage>
        <taxon>Bacteria</taxon>
        <taxon>Bacillati</taxon>
        <taxon>Actinomycetota</taxon>
        <taxon>Actinomycetes</taxon>
        <taxon>Micromonosporales</taxon>
        <taxon>Micromonosporaceae</taxon>
        <taxon>Paractinoplanes</taxon>
    </lineage>
</organism>
<protein>
    <submittedName>
        <fullName evidence="2">Uncharacterized protein</fullName>
    </submittedName>
</protein>
<dbReference type="OrthoDB" id="3213642at2"/>
<comment type="caution">
    <text evidence="2">The sequence shown here is derived from an EMBL/GenBank/DDBJ whole genome shotgun (WGS) entry which is preliminary data.</text>
</comment>
<feature type="region of interest" description="Disordered" evidence="1">
    <location>
        <begin position="81"/>
        <end position="134"/>
    </location>
</feature>
<keyword evidence="3" id="KW-1185">Reference proteome</keyword>
<reference evidence="2 3" key="1">
    <citation type="submission" date="2019-03" db="EMBL/GenBank/DDBJ databases">
        <title>Sequencing the genomes of 1000 actinobacteria strains.</title>
        <authorList>
            <person name="Klenk H.-P."/>
        </authorList>
    </citation>
    <scope>NUCLEOTIDE SEQUENCE [LARGE SCALE GENOMIC DNA]</scope>
    <source>
        <strain evidence="2 3">DSM 43805</strain>
    </source>
</reference>
<name>A0A4R6JXX4_9ACTN</name>
<evidence type="ECO:0000256" key="1">
    <source>
        <dbReference type="SAM" id="MobiDB-lite"/>
    </source>
</evidence>
<gene>
    <name evidence="2" type="ORF">C8E87_4966</name>
</gene>
<sequence length="134" mass="14194">MEVLVVVQDPAGYDQAIEAWRRSATVTQELSPWVALARLDGEAPDVPGTRWYTGAVPPEVLLGLDPPARLFVAAWRDRQHPKQRIGDGLSWDAPGFRPPDPPRASGPPGESSGLESPGASPGSGSPGPLPDKDV</sequence>
<evidence type="ECO:0000313" key="2">
    <source>
        <dbReference type="EMBL" id="TDO41237.1"/>
    </source>
</evidence>